<dbReference type="PANTHER" id="PTHR10210">
    <property type="entry name" value="RIBOSE-PHOSPHATE DIPHOSPHOKINASE FAMILY MEMBER"/>
    <property type="match status" value="1"/>
</dbReference>
<sequence>MPRNPSHAMNIASKTGLLLFTGNSHPDLARLVASRLGLELAPCSVRNDENAETKVDIDCSVRGQDVFIIQTGSKEVNTSIMELLIMMYACKTSCAESIVAVIPYLPYSKQSKMRKRGSIPAKLLASLLCKAGMTHLITMDLHAKEIQGFFDVPVDNLRASPFLLQYIQEQIPDYRNAVIVAKNPGSARRAQSLAERLRLGLAVIHGETKEAESDAIDGRHSPPPVVAQNTGLEWPSGRYWSADFGIGVPMLTAKEKPPINVVGDVGGRIAIIVDDIIDDVETFVACASMLKDRGAYKIYAMATHGLLSSDAPRLLEESTIDEIVVTNSVSHEVQKLQCHKIKTVDISVLISEAIRHFQHKHCQEEHQDEEECEEEEEGHLVNKWLQVPQMAGLRRIRKITVNDEPLSDAEDDR</sequence>
<comment type="similarity">
    <text evidence="1">Belongs to the ribose-phosphate pyrophosphokinase family.</text>
</comment>
<keyword evidence="2" id="KW-0545">Nucleotide biosynthesis</keyword>
<dbReference type="SMART" id="SM01400">
    <property type="entry name" value="Pribosyltran_N"/>
    <property type="match status" value="1"/>
</dbReference>
<reference evidence="4" key="1">
    <citation type="journal article" date="2020" name="Nat. Ecol. Evol.">
        <title>Deeply conserved synteny resolves early events in vertebrate evolution.</title>
        <authorList>
            <person name="Simakov O."/>
            <person name="Marletaz F."/>
            <person name="Yue J.X."/>
            <person name="O'Connell B."/>
            <person name="Jenkins J."/>
            <person name="Brandt A."/>
            <person name="Calef R."/>
            <person name="Tung C.H."/>
            <person name="Huang T.K."/>
            <person name="Schmutz J."/>
            <person name="Satoh N."/>
            <person name="Yu J.K."/>
            <person name="Putnam N.H."/>
            <person name="Green R.E."/>
            <person name="Rokhsar D.S."/>
        </authorList>
    </citation>
    <scope>NUCLEOTIDE SEQUENCE [LARGE SCALE GENOMIC DNA]</scope>
    <source>
        <strain evidence="4">S238N-H82</strain>
    </source>
</reference>
<evidence type="ECO:0000256" key="2">
    <source>
        <dbReference type="ARBA" id="ARBA00022727"/>
    </source>
</evidence>
<dbReference type="GO" id="GO:0000287">
    <property type="term" value="F:magnesium ion binding"/>
    <property type="evidence" value="ECO:0007669"/>
    <property type="project" value="InterPro"/>
</dbReference>
<dbReference type="Pfam" id="PF14572">
    <property type="entry name" value="Pribosyl_synth"/>
    <property type="match status" value="1"/>
</dbReference>
<dbReference type="FunFam" id="3.40.50.2020:FF:000024">
    <property type="entry name" value="Putative phosphoribosyl pyrophosphate synthase-associated protein 1"/>
    <property type="match status" value="1"/>
</dbReference>
<evidence type="ECO:0000313" key="5">
    <source>
        <dbReference type="RefSeq" id="XP_035694909.1"/>
    </source>
</evidence>
<dbReference type="Proteomes" id="UP000001554">
    <property type="component" value="Chromosome 13"/>
</dbReference>
<feature type="domain" description="Ribose-phosphate pyrophosphokinase N-terminal" evidence="3">
    <location>
        <begin position="18"/>
        <end position="132"/>
    </location>
</feature>
<dbReference type="GeneID" id="118428804"/>
<dbReference type="InterPro" id="IPR029057">
    <property type="entry name" value="PRTase-like"/>
</dbReference>
<dbReference type="FunFam" id="3.40.50.2020:FF:000012">
    <property type="entry name" value="Phosphoribosyl pyrophosphate synthase-associated protein 2 isoform 1"/>
    <property type="match status" value="1"/>
</dbReference>
<dbReference type="SUPFAM" id="SSF53271">
    <property type="entry name" value="PRTase-like"/>
    <property type="match status" value="2"/>
</dbReference>
<dbReference type="InterPro" id="IPR005946">
    <property type="entry name" value="Rib-P_diPkinase"/>
</dbReference>
<dbReference type="RefSeq" id="XP_035694909.1">
    <property type="nucleotide sequence ID" value="XM_035839016.1"/>
</dbReference>
<dbReference type="InterPro" id="IPR029099">
    <property type="entry name" value="Pribosyltran_N"/>
</dbReference>
<evidence type="ECO:0000313" key="4">
    <source>
        <dbReference type="Proteomes" id="UP000001554"/>
    </source>
</evidence>
<accession>A0A9J7N8T0</accession>
<organism evidence="4 5">
    <name type="scientific">Branchiostoma floridae</name>
    <name type="common">Florida lancelet</name>
    <name type="synonym">Amphioxus</name>
    <dbReference type="NCBI Taxonomy" id="7739"/>
    <lineage>
        <taxon>Eukaryota</taxon>
        <taxon>Metazoa</taxon>
        <taxon>Chordata</taxon>
        <taxon>Cephalochordata</taxon>
        <taxon>Leptocardii</taxon>
        <taxon>Amphioxiformes</taxon>
        <taxon>Branchiostomatidae</taxon>
        <taxon>Branchiostoma</taxon>
    </lineage>
</organism>
<dbReference type="NCBIfam" id="TIGR01251">
    <property type="entry name" value="ribP_PPkin"/>
    <property type="match status" value="1"/>
</dbReference>
<gene>
    <name evidence="5" type="primary">LOC118428804</name>
</gene>
<evidence type="ECO:0000259" key="3">
    <source>
        <dbReference type="Pfam" id="PF13793"/>
    </source>
</evidence>
<name>A0A9J7N8T0_BRAFL</name>
<evidence type="ECO:0000256" key="1">
    <source>
        <dbReference type="ARBA" id="ARBA00006478"/>
    </source>
</evidence>
<dbReference type="AlphaFoldDB" id="A0A9J7N8T0"/>
<dbReference type="Gene3D" id="3.40.50.2020">
    <property type="match status" value="2"/>
</dbReference>
<protein>
    <submittedName>
        <fullName evidence="5">Phosphoribosyl pyrophosphate synthase-associated protein 2-like isoform X2</fullName>
    </submittedName>
</protein>
<reference evidence="5" key="2">
    <citation type="submission" date="2025-08" db="UniProtKB">
        <authorList>
            <consortium name="RefSeq"/>
        </authorList>
    </citation>
    <scope>IDENTIFICATION</scope>
    <source>
        <strain evidence="5">S238N-H82</strain>
        <tissue evidence="5">Testes</tissue>
    </source>
</reference>
<proteinExistence type="inferred from homology"/>
<dbReference type="GO" id="GO:0009165">
    <property type="term" value="P:nucleotide biosynthetic process"/>
    <property type="evidence" value="ECO:0007669"/>
    <property type="project" value="UniProtKB-KW"/>
</dbReference>
<keyword evidence="4" id="KW-1185">Reference proteome</keyword>
<dbReference type="PANTHER" id="PTHR10210:SF53">
    <property type="entry name" value="GH23275P"/>
    <property type="match status" value="1"/>
</dbReference>
<dbReference type="Pfam" id="PF13793">
    <property type="entry name" value="Pribosyltran_N"/>
    <property type="match status" value="1"/>
</dbReference>